<evidence type="ECO:0000313" key="1">
    <source>
        <dbReference type="EMBL" id="OTF83794.1"/>
    </source>
</evidence>
<organism evidence="1 2">
    <name type="scientific">Euroglyphus maynei</name>
    <name type="common">Mayne's house dust mite</name>
    <dbReference type="NCBI Taxonomy" id="6958"/>
    <lineage>
        <taxon>Eukaryota</taxon>
        <taxon>Metazoa</taxon>
        <taxon>Ecdysozoa</taxon>
        <taxon>Arthropoda</taxon>
        <taxon>Chelicerata</taxon>
        <taxon>Arachnida</taxon>
        <taxon>Acari</taxon>
        <taxon>Acariformes</taxon>
        <taxon>Sarcoptiformes</taxon>
        <taxon>Astigmata</taxon>
        <taxon>Psoroptidia</taxon>
        <taxon>Analgoidea</taxon>
        <taxon>Pyroglyphidae</taxon>
        <taxon>Pyroglyphinae</taxon>
        <taxon>Euroglyphus</taxon>
    </lineage>
</organism>
<evidence type="ECO:0008006" key="3">
    <source>
        <dbReference type="Google" id="ProtNLM"/>
    </source>
</evidence>
<keyword evidence="2" id="KW-1185">Reference proteome</keyword>
<dbReference type="Proteomes" id="UP000194236">
    <property type="component" value="Unassembled WGS sequence"/>
</dbReference>
<dbReference type="Gene3D" id="2.140.10.30">
    <property type="entry name" value="Dipeptidylpeptidase IV, N-terminal domain"/>
    <property type="match status" value="1"/>
</dbReference>
<reference evidence="1 2" key="1">
    <citation type="submission" date="2017-03" db="EMBL/GenBank/DDBJ databases">
        <title>Genome Survey of Euroglyphus maynei.</title>
        <authorList>
            <person name="Arlian L.G."/>
            <person name="Morgan M.S."/>
            <person name="Rider S.D."/>
        </authorList>
    </citation>
    <scope>NUCLEOTIDE SEQUENCE [LARGE SCALE GENOMIC DNA]</scope>
    <source>
        <strain evidence="1">Arlian Lab</strain>
        <tissue evidence="1">Whole body</tissue>
    </source>
</reference>
<comment type="caution">
    <text evidence="1">The sequence shown here is derived from an EMBL/GenBank/DDBJ whole genome shotgun (WGS) entry which is preliminary data.</text>
</comment>
<feature type="non-terminal residue" evidence="1">
    <location>
        <position position="71"/>
    </location>
</feature>
<dbReference type="OrthoDB" id="6628750at2759"/>
<accession>A0A1Y3BUX7</accession>
<name>A0A1Y3BUX7_EURMA</name>
<protein>
    <recommendedName>
        <fullName evidence="3">Dipeptidylpeptidase IV N-terminal domain-containing protein</fullName>
    </recommendedName>
</protein>
<dbReference type="EMBL" id="MUJZ01002100">
    <property type="protein sequence ID" value="OTF83794.1"/>
    <property type="molecule type" value="Genomic_DNA"/>
</dbReference>
<gene>
    <name evidence="1" type="ORF">BLA29_013258</name>
</gene>
<evidence type="ECO:0000313" key="2">
    <source>
        <dbReference type="Proteomes" id="UP000194236"/>
    </source>
</evidence>
<sequence>MTPHMDFTNKKEPLKIEDFILEGYESRNYNGSWISKNEILYKELNGSICIYNVETKHKERILDGALTNQYE</sequence>
<dbReference type="AlphaFoldDB" id="A0A1Y3BUX7"/>
<proteinExistence type="predicted"/>